<dbReference type="InterPro" id="IPR011006">
    <property type="entry name" value="CheY-like_superfamily"/>
</dbReference>
<dbReference type="GO" id="GO:0003677">
    <property type="term" value="F:DNA binding"/>
    <property type="evidence" value="ECO:0007669"/>
    <property type="project" value="UniProtKB-KW"/>
</dbReference>
<dbReference type="InterPro" id="IPR046947">
    <property type="entry name" value="LytR-like"/>
</dbReference>
<keyword evidence="3" id="KW-0597">Phosphoprotein</keyword>
<dbReference type="GO" id="GO:0000156">
    <property type="term" value="F:phosphorelay response regulator activity"/>
    <property type="evidence" value="ECO:0007669"/>
    <property type="project" value="InterPro"/>
</dbReference>
<dbReference type="Gene3D" id="2.40.50.1020">
    <property type="entry name" value="LytTr DNA-binding domain"/>
    <property type="match status" value="1"/>
</dbReference>
<comment type="function">
    <text evidence="2">May play the central regulatory role in sporulation. It may be an element of the effector pathway responsible for the activation of sporulation genes in response to nutritional stress. Spo0A may act in concert with spo0H (a sigma factor) to control the expression of some genes that are critical to the sporulation process.</text>
</comment>
<gene>
    <name evidence="6" type="ORF">H0486_01750</name>
</gene>
<dbReference type="Gene3D" id="3.40.50.2300">
    <property type="match status" value="1"/>
</dbReference>
<dbReference type="PROSITE" id="PS50930">
    <property type="entry name" value="HTH_LYTTR"/>
    <property type="match status" value="1"/>
</dbReference>
<dbReference type="PROSITE" id="PS50110">
    <property type="entry name" value="RESPONSE_REGULATORY"/>
    <property type="match status" value="1"/>
</dbReference>
<evidence type="ECO:0000256" key="3">
    <source>
        <dbReference type="PROSITE-ProRule" id="PRU00169"/>
    </source>
</evidence>
<dbReference type="InterPro" id="IPR007492">
    <property type="entry name" value="LytTR_DNA-bd_dom"/>
</dbReference>
<dbReference type="SMART" id="SM00850">
    <property type="entry name" value="LytTR"/>
    <property type="match status" value="1"/>
</dbReference>
<reference evidence="6 7" key="1">
    <citation type="submission" date="2020-07" db="EMBL/GenBank/DDBJ databases">
        <title>Characterization and genome sequencing of isolate MD1, a novel member within the family Lachnospiraceae.</title>
        <authorList>
            <person name="Rettenmaier R."/>
            <person name="Di Bello L."/>
            <person name="Zinser C."/>
            <person name="Scheitz K."/>
            <person name="Liebl W."/>
            <person name="Zverlov V."/>
        </authorList>
    </citation>
    <scope>NUCLEOTIDE SEQUENCE [LARGE SCALE GENOMIC DNA]</scope>
    <source>
        <strain evidence="6 7">MD1</strain>
    </source>
</reference>
<evidence type="ECO:0000313" key="6">
    <source>
        <dbReference type="EMBL" id="MBB2181599.1"/>
    </source>
</evidence>
<feature type="domain" description="HTH LytTR-type" evidence="5">
    <location>
        <begin position="142"/>
        <end position="248"/>
    </location>
</feature>
<evidence type="ECO:0000259" key="5">
    <source>
        <dbReference type="PROSITE" id="PS50930"/>
    </source>
</evidence>
<dbReference type="Proteomes" id="UP000574276">
    <property type="component" value="Unassembled WGS sequence"/>
</dbReference>
<keyword evidence="7" id="KW-1185">Reference proteome</keyword>
<keyword evidence="6" id="KW-0238">DNA-binding</keyword>
<dbReference type="SUPFAM" id="SSF52172">
    <property type="entry name" value="CheY-like"/>
    <property type="match status" value="1"/>
</dbReference>
<evidence type="ECO:0000259" key="4">
    <source>
        <dbReference type="PROSITE" id="PS50110"/>
    </source>
</evidence>
<dbReference type="PANTHER" id="PTHR37299:SF1">
    <property type="entry name" value="STAGE 0 SPORULATION PROTEIN A HOMOLOG"/>
    <property type="match status" value="1"/>
</dbReference>
<proteinExistence type="predicted"/>
<protein>
    <recommendedName>
        <fullName evidence="1">Stage 0 sporulation protein A homolog</fullName>
    </recommendedName>
</protein>
<sequence length="248" mass="29126">MKIGIIDDEKPARSELRYLIQNLEPEAKIVEMECGEEALELFATETFDLLCIDINLGDISGTTLAATARKMFPKVEIVFATAYNNYAEKAFEVDSMYYLMKPFSMEKVDHMLHRYHSRHMQQANESENQRVRENQKQKLSKLSLTMDKKIIMVDISSIVYIEAQNRTCIIHAKNATYEDTNPLTYFEKKLKQNGFFRIQKSYLINLNHMKEMFPWFSNTYGVRMEYYEDNILPVSRNQIKNLKEILGI</sequence>
<dbReference type="SMART" id="SM00448">
    <property type="entry name" value="REC"/>
    <property type="match status" value="1"/>
</dbReference>
<name>A0A839JYA7_9FIRM</name>
<dbReference type="Pfam" id="PF00072">
    <property type="entry name" value="Response_reg"/>
    <property type="match status" value="1"/>
</dbReference>
<evidence type="ECO:0000313" key="7">
    <source>
        <dbReference type="Proteomes" id="UP000574276"/>
    </source>
</evidence>
<dbReference type="PANTHER" id="PTHR37299">
    <property type="entry name" value="TRANSCRIPTIONAL REGULATOR-RELATED"/>
    <property type="match status" value="1"/>
</dbReference>
<evidence type="ECO:0000256" key="1">
    <source>
        <dbReference type="ARBA" id="ARBA00018672"/>
    </source>
</evidence>
<evidence type="ECO:0000256" key="2">
    <source>
        <dbReference type="ARBA" id="ARBA00024867"/>
    </source>
</evidence>
<organism evidence="6 7">
    <name type="scientific">Variimorphobacter saccharofermentans</name>
    <dbReference type="NCBI Taxonomy" id="2755051"/>
    <lineage>
        <taxon>Bacteria</taxon>
        <taxon>Bacillati</taxon>
        <taxon>Bacillota</taxon>
        <taxon>Clostridia</taxon>
        <taxon>Lachnospirales</taxon>
        <taxon>Lachnospiraceae</taxon>
        <taxon>Variimorphobacter</taxon>
    </lineage>
</organism>
<accession>A0A839JYA7</accession>
<dbReference type="AlphaFoldDB" id="A0A839JYA7"/>
<dbReference type="EMBL" id="JACEGA010000001">
    <property type="protein sequence ID" value="MBB2181599.1"/>
    <property type="molecule type" value="Genomic_DNA"/>
</dbReference>
<dbReference type="InterPro" id="IPR001789">
    <property type="entry name" value="Sig_transdc_resp-reg_receiver"/>
</dbReference>
<dbReference type="RefSeq" id="WP_228351370.1">
    <property type="nucleotide sequence ID" value="NZ_JACEGA010000001.1"/>
</dbReference>
<feature type="domain" description="Response regulatory" evidence="4">
    <location>
        <begin position="2"/>
        <end position="116"/>
    </location>
</feature>
<comment type="caution">
    <text evidence="6">The sequence shown here is derived from an EMBL/GenBank/DDBJ whole genome shotgun (WGS) entry which is preliminary data.</text>
</comment>
<feature type="modified residue" description="4-aspartylphosphate" evidence="3">
    <location>
        <position position="53"/>
    </location>
</feature>
<dbReference type="Pfam" id="PF04397">
    <property type="entry name" value="LytTR"/>
    <property type="match status" value="1"/>
</dbReference>